<evidence type="ECO:0000256" key="1">
    <source>
        <dbReference type="SAM" id="SignalP"/>
    </source>
</evidence>
<evidence type="ECO:0008006" key="4">
    <source>
        <dbReference type="Google" id="ProtNLM"/>
    </source>
</evidence>
<protein>
    <recommendedName>
        <fullName evidence="4">Secreted protein</fullName>
    </recommendedName>
</protein>
<keyword evidence="3" id="KW-1185">Reference proteome</keyword>
<dbReference type="RefSeq" id="WP_146148211.1">
    <property type="nucleotide sequence ID" value="NZ_PVTJ01000011.1"/>
</dbReference>
<proteinExistence type="predicted"/>
<feature type="signal peptide" evidence="1">
    <location>
        <begin position="1"/>
        <end position="33"/>
    </location>
</feature>
<feature type="chain" id="PRO_5038620534" description="Secreted protein" evidence="1">
    <location>
        <begin position="34"/>
        <end position="118"/>
    </location>
</feature>
<evidence type="ECO:0000313" key="2">
    <source>
        <dbReference type="EMBL" id="PRY55956.1"/>
    </source>
</evidence>
<accession>A0A2T0UDD9</accession>
<comment type="caution">
    <text evidence="2">The sequence shown here is derived from an EMBL/GenBank/DDBJ whole genome shotgun (WGS) entry which is preliminary data.</text>
</comment>
<dbReference type="EMBL" id="PVTJ01000011">
    <property type="protein sequence ID" value="PRY55956.1"/>
    <property type="molecule type" value="Genomic_DNA"/>
</dbReference>
<name>A0A2T0UDD9_9ACTN</name>
<organism evidence="2 3">
    <name type="scientific">Glycomyces artemisiae</name>
    <dbReference type="NCBI Taxonomy" id="1076443"/>
    <lineage>
        <taxon>Bacteria</taxon>
        <taxon>Bacillati</taxon>
        <taxon>Actinomycetota</taxon>
        <taxon>Actinomycetes</taxon>
        <taxon>Glycomycetales</taxon>
        <taxon>Glycomycetaceae</taxon>
        <taxon>Glycomyces</taxon>
    </lineage>
</organism>
<reference evidence="2 3" key="1">
    <citation type="submission" date="2018-03" db="EMBL/GenBank/DDBJ databases">
        <title>Genomic Encyclopedia of Type Strains, Phase III (KMG-III): the genomes of soil and plant-associated and newly described type strains.</title>
        <authorList>
            <person name="Whitman W."/>
        </authorList>
    </citation>
    <scope>NUCLEOTIDE SEQUENCE [LARGE SCALE GENOMIC DNA]</scope>
    <source>
        <strain evidence="2 3">CGMCC 4.7067</strain>
    </source>
</reference>
<evidence type="ECO:0000313" key="3">
    <source>
        <dbReference type="Proteomes" id="UP000238176"/>
    </source>
</evidence>
<keyword evidence="1" id="KW-0732">Signal</keyword>
<dbReference type="OrthoDB" id="5197704at2"/>
<sequence length="118" mass="12406">MLRTRLRRAVTAALIGTATAGLLAIGSAAPAAAQDVSIMDWPTGCTYQVQKPWGAVAKCDHANGGSYAASVTCKDNAGEVYEADGAWRRYGWSYAYCPGSSSAQYAGIWKSAIDHSRG</sequence>
<dbReference type="Proteomes" id="UP000238176">
    <property type="component" value="Unassembled WGS sequence"/>
</dbReference>
<dbReference type="AlphaFoldDB" id="A0A2T0UDD9"/>
<gene>
    <name evidence="2" type="ORF">B0I28_11162</name>
</gene>